<organism evidence="4 5">
    <name type="scientific">Batillaria attramentaria</name>
    <dbReference type="NCBI Taxonomy" id="370345"/>
    <lineage>
        <taxon>Eukaryota</taxon>
        <taxon>Metazoa</taxon>
        <taxon>Spiralia</taxon>
        <taxon>Lophotrochozoa</taxon>
        <taxon>Mollusca</taxon>
        <taxon>Gastropoda</taxon>
        <taxon>Caenogastropoda</taxon>
        <taxon>Sorbeoconcha</taxon>
        <taxon>Cerithioidea</taxon>
        <taxon>Batillariidae</taxon>
        <taxon>Batillaria</taxon>
    </lineage>
</organism>
<evidence type="ECO:0000256" key="1">
    <source>
        <dbReference type="SAM" id="MobiDB-lite"/>
    </source>
</evidence>
<feature type="region of interest" description="Disordered" evidence="1">
    <location>
        <begin position="386"/>
        <end position="439"/>
    </location>
</feature>
<keyword evidence="2" id="KW-0812">Transmembrane</keyword>
<dbReference type="AlphaFoldDB" id="A0ABD0JVC5"/>
<feature type="domain" description="Ig-like" evidence="3">
    <location>
        <begin position="59"/>
        <end position="97"/>
    </location>
</feature>
<accession>A0ABD0JVC5</accession>
<feature type="compositionally biased region" description="Basic and acidic residues" evidence="1">
    <location>
        <begin position="168"/>
        <end position="185"/>
    </location>
</feature>
<name>A0ABD0JVC5_9CAEN</name>
<proteinExistence type="predicted"/>
<feature type="compositionally biased region" description="Polar residues" evidence="1">
    <location>
        <begin position="186"/>
        <end position="197"/>
    </location>
</feature>
<gene>
    <name evidence="4" type="ORF">BaRGS_00029700</name>
</gene>
<evidence type="ECO:0000259" key="3">
    <source>
        <dbReference type="PROSITE" id="PS50835"/>
    </source>
</evidence>
<feature type="compositionally biased region" description="Polar residues" evidence="1">
    <location>
        <begin position="427"/>
        <end position="439"/>
    </location>
</feature>
<protein>
    <recommendedName>
        <fullName evidence="3">Ig-like domain-containing protein</fullName>
    </recommendedName>
</protein>
<keyword evidence="2" id="KW-0472">Membrane</keyword>
<feature type="compositionally biased region" description="Basic and acidic residues" evidence="1">
    <location>
        <begin position="413"/>
        <end position="424"/>
    </location>
</feature>
<dbReference type="Proteomes" id="UP001519460">
    <property type="component" value="Unassembled WGS sequence"/>
</dbReference>
<keyword evidence="5" id="KW-1185">Reference proteome</keyword>
<feature type="compositionally biased region" description="Polar residues" evidence="1">
    <location>
        <begin position="386"/>
        <end position="399"/>
    </location>
</feature>
<feature type="region of interest" description="Disordered" evidence="1">
    <location>
        <begin position="287"/>
        <end position="349"/>
    </location>
</feature>
<evidence type="ECO:0000313" key="5">
    <source>
        <dbReference type="Proteomes" id="UP001519460"/>
    </source>
</evidence>
<feature type="non-terminal residue" evidence="4">
    <location>
        <position position="1"/>
    </location>
</feature>
<dbReference type="EMBL" id="JACVVK020000312">
    <property type="protein sequence ID" value="KAK7479030.1"/>
    <property type="molecule type" value="Genomic_DNA"/>
</dbReference>
<reference evidence="4 5" key="1">
    <citation type="journal article" date="2023" name="Sci. Data">
        <title>Genome assembly of the Korean intertidal mud-creeper Batillaria attramentaria.</title>
        <authorList>
            <person name="Patra A.K."/>
            <person name="Ho P.T."/>
            <person name="Jun S."/>
            <person name="Lee S.J."/>
            <person name="Kim Y."/>
            <person name="Won Y.J."/>
        </authorList>
    </citation>
    <scope>NUCLEOTIDE SEQUENCE [LARGE SCALE GENOMIC DNA]</scope>
    <source>
        <strain evidence="4">Wonlab-2016</strain>
    </source>
</reference>
<keyword evidence="2" id="KW-1133">Transmembrane helix</keyword>
<evidence type="ECO:0000256" key="2">
    <source>
        <dbReference type="SAM" id="Phobius"/>
    </source>
</evidence>
<sequence>VSDAPHAECPIFVDEGDALDCQCSPPKPDMTSATITWGEHSNTSRLFVNRVSWRDNDGPAKNATYIDGPVSFSTDGSKSLTLTCRADHVNPRPIYTWGDPCNDGKEKASCTFRPDPAMDDGRKVRCRGGKPLVSKVKFSCTNPVLPDQPDVQMANASSSSLTLSSSVPRDHDEIEPENKNAEDSPKGNTAVKQQGTPSGLIESGWTLAVVFAVIAMIFLCLRLRKWRQRRGANISNAKEDAETTLLPGSKRAPQHHALIKDKSLYDEDDGGDGGQPLSSNLKLYDTSQPAEDQNWRELTDTTNGDSDENDDTAFVSMHDNPVKSNLGMDSDMSSRGNGREPDPSTHGTAYDLAPALANVSVHPDPIVTKQTTSGQSEKDTLIVEAQNGSCSSSSKTSLQDNEHETFSPPSRGLARDRKKEEKPKKAQQGTLGHPRSTQNNQLNFSSFTWTCWYTSLLWEGRVGNTIFSLNKS</sequence>
<feature type="compositionally biased region" description="Low complexity" evidence="1">
    <location>
        <begin position="157"/>
        <end position="166"/>
    </location>
</feature>
<comment type="caution">
    <text evidence="4">The sequence shown here is derived from an EMBL/GenBank/DDBJ whole genome shotgun (WGS) entry which is preliminary data.</text>
</comment>
<feature type="region of interest" description="Disordered" evidence="1">
    <location>
        <begin position="144"/>
        <end position="198"/>
    </location>
</feature>
<dbReference type="PROSITE" id="PS50835">
    <property type="entry name" value="IG_LIKE"/>
    <property type="match status" value="1"/>
</dbReference>
<dbReference type="InterPro" id="IPR007110">
    <property type="entry name" value="Ig-like_dom"/>
</dbReference>
<evidence type="ECO:0000313" key="4">
    <source>
        <dbReference type="EMBL" id="KAK7479030.1"/>
    </source>
</evidence>
<feature type="transmembrane region" description="Helical" evidence="2">
    <location>
        <begin position="203"/>
        <end position="221"/>
    </location>
</feature>